<comment type="similarity">
    <text evidence="1">Belongs to the glycosyl hydrolase 2 family.</text>
</comment>
<reference evidence="4" key="1">
    <citation type="submission" date="2020-10" db="EMBL/GenBank/DDBJ databases">
        <authorList>
            <person name="Gilroy R."/>
        </authorList>
    </citation>
    <scope>NUCLEOTIDE SEQUENCE</scope>
    <source>
        <strain evidence="4">CHK176-6737</strain>
    </source>
</reference>
<accession>A0A9D1MV59</accession>
<dbReference type="InterPro" id="IPR017853">
    <property type="entry name" value="GH"/>
</dbReference>
<protein>
    <recommendedName>
        <fullName evidence="6">Beta-galactosidase</fullName>
    </recommendedName>
</protein>
<dbReference type="SUPFAM" id="SSF51445">
    <property type="entry name" value="(Trans)glycosidases"/>
    <property type="match status" value="1"/>
</dbReference>
<dbReference type="GO" id="GO:0005975">
    <property type="term" value="P:carbohydrate metabolic process"/>
    <property type="evidence" value="ECO:0007669"/>
    <property type="project" value="InterPro"/>
</dbReference>
<gene>
    <name evidence="4" type="ORF">IAD23_07160</name>
</gene>
<dbReference type="InterPro" id="IPR006104">
    <property type="entry name" value="Glyco_hydro_2_N"/>
</dbReference>
<evidence type="ECO:0008006" key="6">
    <source>
        <dbReference type="Google" id="ProtNLM"/>
    </source>
</evidence>
<dbReference type="InterPro" id="IPR051913">
    <property type="entry name" value="GH2_Domain-Containing"/>
</dbReference>
<dbReference type="InterPro" id="IPR008979">
    <property type="entry name" value="Galactose-bd-like_sf"/>
</dbReference>
<evidence type="ECO:0000313" key="5">
    <source>
        <dbReference type="Proteomes" id="UP000824125"/>
    </source>
</evidence>
<sequence length="550" mass="62845">MKKQNLKSFRFALHVNPAEAVCHGVQGECVTIPHTWNVQPGMEDYAGTAWYGTEFEVETRTDKTVLFFHGAYRDCTVYVNGSVACIHSGSGYTPFEADVSHLVVAGKNLLTVSCSNAYSDKALPHRKDFDWANDGGLIRPVELLQYDAGEAEHICIESIVTEFLPGGLADAWVNCKFDFSVSAPAQYDVRVREYKSKKVVFERSGCSGREIVFPLCGVTLWNTEDPFLYELELRTPASVQTRRFGVRKLEARGKKIYLNNKPIRLLAVEWMPGSNPAFGMAEPESELAKNLAMLKDLKCNFTRFHWQQDDFVYDWCDEHGLMVQEEIPYWGSPKAAGRVQFDVAERQADEMLRYHFNHPSIVCWGVGNELGGWEKETCLYVRHMVSYFKLRDSMRLVNYVSNTVGWKSPHFLHPGREATTYGDICMWNEYLGTWYSVPKRGYDKVFRRVLKYCGDKPVVITEFGLCEPAHKGGDTRRIEIYREKLAYYQKYDLAGWVYFCLNDYRTHIGETGEGRFKQRIHGSVDLCGAKKPSYAFIQAQNLAAQNDDKG</sequence>
<dbReference type="Gene3D" id="2.60.120.260">
    <property type="entry name" value="Galactose-binding domain-like"/>
    <property type="match status" value="1"/>
</dbReference>
<dbReference type="Pfam" id="PF02837">
    <property type="entry name" value="Glyco_hydro_2_N"/>
    <property type="match status" value="1"/>
</dbReference>
<dbReference type="SUPFAM" id="SSF49303">
    <property type="entry name" value="beta-Galactosidase/glucuronidase domain"/>
    <property type="match status" value="1"/>
</dbReference>
<dbReference type="Gene3D" id="3.20.20.80">
    <property type="entry name" value="Glycosidases"/>
    <property type="match status" value="1"/>
</dbReference>
<dbReference type="InterPro" id="IPR006103">
    <property type="entry name" value="Glyco_hydro_2_cat"/>
</dbReference>
<evidence type="ECO:0000256" key="1">
    <source>
        <dbReference type="ARBA" id="ARBA00007401"/>
    </source>
</evidence>
<proteinExistence type="inferred from homology"/>
<comment type="caution">
    <text evidence="4">The sequence shown here is derived from an EMBL/GenBank/DDBJ whole genome shotgun (WGS) entry which is preliminary data.</text>
</comment>
<dbReference type="PANTHER" id="PTHR42732:SF1">
    <property type="entry name" value="BETA-MANNOSIDASE"/>
    <property type="match status" value="1"/>
</dbReference>
<evidence type="ECO:0000259" key="2">
    <source>
        <dbReference type="Pfam" id="PF02836"/>
    </source>
</evidence>
<reference evidence="4" key="2">
    <citation type="journal article" date="2021" name="PeerJ">
        <title>Extensive microbial diversity within the chicken gut microbiome revealed by metagenomics and culture.</title>
        <authorList>
            <person name="Gilroy R."/>
            <person name="Ravi A."/>
            <person name="Getino M."/>
            <person name="Pursley I."/>
            <person name="Horton D.L."/>
            <person name="Alikhan N.F."/>
            <person name="Baker D."/>
            <person name="Gharbi K."/>
            <person name="Hall N."/>
            <person name="Watson M."/>
            <person name="Adriaenssens E.M."/>
            <person name="Foster-Nyarko E."/>
            <person name="Jarju S."/>
            <person name="Secka A."/>
            <person name="Antonio M."/>
            <person name="Oren A."/>
            <person name="Chaudhuri R.R."/>
            <person name="La Ragione R."/>
            <person name="Hildebrand F."/>
            <person name="Pallen M.J."/>
        </authorList>
    </citation>
    <scope>NUCLEOTIDE SEQUENCE</scope>
    <source>
        <strain evidence="4">CHK176-6737</strain>
    </source>
</reference>
<dbReference type="InterPro" id="IPR036156">
    <property type="entry name" value="Beta-gal/glucu_dom_sf"/>
</dbReference>
<dbReference type="PANTHER" id="PTHR42732">
    <property type="entry name" value="BETA-GALACTOSIDASE"/>
    <property type="match status" value="1"/>
</dbReference>
<dbReference type="SUPFAM" id="SSF49785">
    <property type="entry name" value="Galactose-binding domain-like"/>
    <property type="match status" value="1"/>
</dbReference>
<evidence type="ECO:0000259" key="3">
    <source>
        <dbReference type="Pfam" id="PF02837"/>
    </source>
</evidence>
<dbReference type="Pfam" id="PF02836">
    <property type="entry name" value="Glyco_hydro_2_C"/>
    <property type="match status" value="1"/>
</dbReference>
<name>A0A9D1MV59_9FIRM</name>
<dbReference type="GO" id="GO:0004553">
    <property type="term" value="F:hydrolase activity, hydrolyzing O-glycosyl compounds"/>
    <property type="evidence" value="ECO:0007669"/>
    <property type="project" value="InterPro"/>
</dbReference>
<dbReference type="EMBL" id="DVNM01000041">
    <property type="protein sequence ID" value="HIU69716.1"/>
    <property type="molecule type" value="Genomic_DNA"/>
</dbReference>
<evidence type="ECO:0000313" key="4">
    <source>
        <dbReference type="EMBL" id="HIU69716.1"/>
    </source>
</evidence>
<organism evidence="4 5">
    <name type="scientific">Candidatus Scybalenecus merdavium</name>
    <dbReference type="NCBI Taxonomy" id="2840939"/>
    <lineage>
        <taxon>Bacteria</taxon>
        <taxon>Bacillati</taxon>
        <taxon>Bacillota</taxon>
        <taxon>Clostridia</taxon>
        <taxon>Eubacteriales</taxon>
        <taxon>Oscillospiraceae</taxon>
        <taxon>Oscillospiraceae incertae sedis</taxon>
        <taxon>Candidatus Scybalenecus</taxon>
    </lineage>
</organism>
<dbReference type="Proteomes" id="UP000824125">
    <property type="component" value="Unassembled WGS sequence"/>
</dbReference>
<feature type="domain" description="Glycosyl hydrolases family 2 sugar binding" evidence="3">
    <location>
        <begin position="31"/>
        <end position="145"/>
    </location>
</feature>
<feature type="domain" description="Glycoside hydrolase family 2 catalytic" evidence="2">
    <location>
        <begin position="251"/>
        <end position="507"/>
    </location>
</feature>
<dbReference type="AlphaFoldDB" id="A0A9D1MV59"/>